<evidence type="ECO:0000313" key="7">
    <source>
        <dbReference type="EMBL" id="CAF9911512.1"/>
    </source>
</evidence>
<dbReference type="InterPro" id="IPR006913">
    <property type="entry name" value="CENP-V/GFA"/>
</dbReference>
<comment type="similarity">
    <text evidence="1">Belongs to the Gfa family.</text>
</comment>
<dbReference type="PANTHER" id="PTHR33337:SF30">
    <property type="entry name" value="DUF636 DOMAIN PROTEIN (AFU_ORTHOLOGUE AFUA_1G03180)"/>
    <property type="match status" value="1"/>
</dbReference>
<sequence>MSIQASPKQPPSATVQTGSSRHPSSHNLPLLRHQLIIPINSQKWSGGAYTSNTLVPRTSFKTTHGSPKSYTVIGESGGKNVHWFCGDCGSSLYTELDLMPDATIVKSGTIDDKAVREGKIGIEFYTKDRVPYSGAVEGAEQKRVFLDS</sequence>
<evidence type="ECO:0000256" key="4">
    <source>
        <dbReference type="ARBA" id="ARBA00023239"/>
    </source>
</evidence>
<evidence type="ECO:0000256" key="2">
    <source>
        <dbReference type="ARBA" id="ARBA00022723"/>
    </source>
</evidence>
<gene>
    <name evidence="7" type="ORF">HETSPECPRED_000356</name>
</gene>
<accession>A0A8H3I1K5</accession>
<evidence type="ECO:0000256" key="3">
    <source>
        <dbReference type="ARBA" id="ARBA00022833"/>
    </source>
</evidence>
<evidence type="ECO:0000256" key="5">
    <source>
        <dbReference type="SAM" id="MobiDB-lite"/>
    </source>
</evidence>
<feature type="domain" description="CENP-V/GFA" evidence="6">
    <location>
        <begin position="41"/>
        <end position="127"/>
    </location>
</feature>
<dbReference type="SUPFAM" id="SSF51316">
    <property type="entry name" value="Mss4-like"/>
    <property type="match status" value="1"/>
</dbReference>
<keyword evidence="4" id="KW-0456">Lyase</keyword>
<dbReference type="Proteomes" id="UP000664521">
    <property type="component" value="Unassembled WGS sequence"/>
</dbReference>
<dbReference type="OrthoDB" id="2212170at2759"/>
<dbReference type="GO" id="GO:0046872">
    <property type="term" value="F:metal ion binding"/>
    <property type="evidence" value="ECO:0007669"/>
    <property type="project" value="UniProtKB-KW"/>
</dbReference>
<dbReference type="InterPro" id="IPR011057">
    <property type="entry name" value="Mss4-like_sf"/>
</dbReference>
<comment type="caution">
    <text evidence="7">The sequence shown here is derived from an EMBL/GenBank/DDBJ whole genome shotgun (WGS) entry which is preliminary data.</text>
</comment>
<keyword evidence="8" id="KW-1185">Reference proteome</keyword>
<proteinExistence type="inferred from homology"/>
<dbReference type="GO" id="GO:0016846">
    <property type="term" value="F:carbon-sulfur lyase activity"/>
    <property type="evidence" value="ECO:0007669"/>
    <property type="project" value="InterPro"/>
</dbReference>
<dbReference type="Gene3D" id="3.90.1590.10">
    <property type="entry name" value="glutathione-dependent formaldehyde- activating enzyme (gfa)"/>
    <property type="match status" value="1"/>
</dbReference>
<keyword evidence="2" id="KW-0479">Metal-binding</keyword>
<dbReference type="Pfam" id="PF04828">
    <property type="entry name" value="GFA"/>
    <property type="match status" value="1"/>
</dbReference>
<dbReference type="PANTHER" id="PTHR33337">
    <property type="entry name" value="GFA DOMAIN-CONTAINING PROTEIN"/>
    <property type="match status" value="1"/>
</dbReference>
<reference evidence="7" key="1">
    <citation type="submission" date="2021-03" db="EMBL/GenBank/DDBJ databases">
        <authorList>
            <person name="Tagirdzhanova G."/>
        </authorList>
    </citation>
    <scope>NUCLEOTIDE SEQUENCE</scope>
</reference>
<feature type="region of interest" description="Disordered" evidence="5">
    <location>
        <begin position="1"/>
        <end position="26"/>
    </location>
</feature>
<name>A0A8H3I1K5_9LECA</name>
<evidence type="ECO:0000313" key="8">
    <source>
        <dbReference type="Proteomes" id="UP000664521"/>
    </source>
</evidence>
<evidence type="ECO:0000256" key="1">
    <source>
        <dbReference type="ARBA" id="ARBA00005495"/>
    </source>
</evidence>
<dbReference type="EMBL" id="CAJPDS010000010">
    <property type="protein sequence ID" value="CAF9911512.1"/>
    <property type="molecule type" value="Genomic_DNA"/>
</dbReference>
<keyword evidence="3" id="KW-0862">Zinc</keyword>
<protein>
    <recommendedName>
        <fullName evidence="6">CENP-V/GFA domain-containing protein</fullName>
    </recommendedName>
</protein>
<dbReference type="AlphaFoldDB" id="A0A8H3I1K5"/>
<organism evidence="7 8">
    <name type="scientific">Heterodermia speciosa</name>
    <dbReference type="NCBI Taxonomy" id="116794"/>
    <lineage>
        <taxon>Eukaryota</taxon>
        <taxon>Fungi</taxon>
        <taxon>Dikarya</taxon>
        <taxon>Ascomycota</taxon>
        <taxon>Pezizomycotina</taxon>
        <taxon>Lecanoromycetes</taxon>
        <taxon>OSLEUM clade</taxon>
        <taxon>Lecanoromycetidae</taxon>
        <taxon>Caliciales</taxon>
        <taxon>Physciaceae</taxon>
        <taxon>Heterodermia</taxon>
    </lineage>
</organism>
<evidence type="ECO:0000259" key="6">
    <source>
        <dbReference type="Pfam" id="PF04828"/>
    </source>
</evidence>